<dbReference type="OrthoDB" id="5595379at2759"/>
<organism evidence="2 3">
    <name type="scientific">Paxillus rubicundulus Ve08.2h10</name>
    <dbReference type="NCBI Taxonomy" id="930991"/>
    <lineage>
        <taxon>Eukaryota</taxon>
        <taxon>Fungi</taxon>
        <taxon>Dikarya</taxon>
        <taxon>Basidiomycota</taxon>
        <taxon>Agaricomycotina</taxon>
        <taxon>Agaricomycetes</taxon>
        <taxon>Agaricomycetidae</taxon>
        <taxon>Boletales</taxon>
        <taxon>Paxilineae</taxon>
        <taxon>Paxillaceae</taxon>
        <taxon>Paxillus</taxon>
    </lineage>
</organism>
<gene>
    <name evidence="2" type="ORF">PAXRUDRAFT_823910</name>
</gene>
<dbReference type="InParanoid" id="A0A0D0EBX9"/>
<name>A0A0D0EBX9_9AGAM</name>
<dbReference type="EMBL" id="KN824894">
    <property type="protein sequence ID" value="KIK98400.1"/>
    <property type="molecule type" value="Genomic_DNA"/>
</dbReference>
<dbReference type="HOGENOM" id="CLU_154975_0_0_1"/>
<evidence type="ECO:0000259" key="1">
    <source>
        <dbReference type="Pfam" id="PF14616"/>
    </source>
</evidence>
<reference evidence="3" key="2">
    <citation type="submission" date="2015-01" db="EMBL/GenBank/DDBJ databases">
        <title>Evolutionary Origins and Diversification of the Mycorrhizal Mutualists.</title>
        <authorList>
            <consortium name="DOE Joint Genome Institute"/>
            <consortium name="Mycorrhizal Genomics Consortium"/>
            <person name="Kohler A."/>
            <person name="Kuo A."/>
            <person name="Nagy L.G."/>
            <person name="Floudas D."/>
            <person name="Copeland A."/>
            <person name="Barry K.W."/>
            <person name="Cichocki N."/>
            <person name="Veneault-Fourrey C."/>
            <person name="LaButti K."/>
            <person name="Lindquist E.A."/>
            <person name="Lipzen A."/>
            <person name="Lundell T."/>
            <person name="Morin E."/>
            <person name="Murat C."/>
            <person name="Riley R."/>
            <person name="Ohm R."/>
            <person name="Sun H."/>
            <person name="Tunlid A."/>
            <person name="Henrissat B."/>
            <person name="Grigoriev I.V."/>
            <person name="Hibbett D.S."/>
            <person name="Martin F."/>
        </authorList>
    </citation>
    <scope>NUCLEOTIDE SEQUENCE [LARGE SCALE GENOMIC DNA]</scope>
    <source>
        <strain evidence="3">Ve08.2h10</strain>
    </source>
</reference>
<dbReference type="Proteomes" id="UP000054538">
    <property type="component" value="Unassembled WGS sequence"/>
</dbReference>
<sequence length="109" mass="12847">MKFSAYNYHLQYSHGISSTSARPFSPPVTFRLTERQNAAKNERTKIIEGKCHKCKKWIPLQSIKNIEVKVEELYWWKHAATCHQSTHIPGDDDFFRDDDIYRQAQQHAP</sequence>
<dbReference type="AlphaFoldDB" id="A0A0D0EBX9"/>
<evidence type="ECO:0000313" key="2">
    <source>
        <dbReference type="EMBL" id="KIK98400.1"/>
    </source>
</evidence>
<dbReference type="InterPro" id="IPR028012">
    <property type="entry name" value="Rua1_C"/>
</dbReference>
<dbReference type="STRING" id="930991.A0A0D0EBX9"/>
<accession>A0A0D0EBX9</accession>
<feature type="domain" description="Transcription regulator Rua1 C-terminal" evidence="1">
    <location>
        <begin position="1"/>
        <end position="83"/>
    </location>
</feature>
<reference evidence="2 3" key="1">
    <citation type="submission" date="2014-04" db="EMBL/GenBank/DDBJ databases">
        <authorList>
            <consortium name="DOE Joint Genome Institute"/>
            <person name="Kuo A."/>
            <person name="Kohler A."/>
            <person name="Jargeat P."/>
            <person name="Nagy L.G."/>
            <person name="Floudas D."/>
            <person name="Copeland A."/>
            <person name="Barry K.W."/>
            <person name="Cichocki N."/>
            <person name="Veneault-Fourrey C."/>
            <person name="LaButti K."/>
            <person name="Lindquist E.A."/>
            <person name="Lipzen A."/>
            <person name="Lundell T."/>
            <person name="Morin E."/>
            <person name="Murat C."/>
            <person name="Sun H."/>
            <person name="Tunlid A."/>
            <person name="Henrissat B."/>
            <person name="Grigoriev I.V."/>
            <person name="Hibbett D.S."/>
            <person name="Martin F."/>
            <person name="Nordberg H.P."/>
            <person name="Cantor M.N."/>
            <person name="Hua S.X."/>
        </authorList>
    </citation>
    <scope>NUCLEOTIDE SEQUENCE [LARGE SCALE GENOMIC DNA]</scope>
    <source>
        <strain evidence="2 3">Ve08.2h10</strain>
    </source>
</reference>
<dbReference type="PANTHER" id="PTHR28125">
    <property type="entry name" value="MEIOTIC EXPRESSION UP-REGULATED PROTEIN 26"/>
    <property type="match status" value="1"/>
</dbReference>
<protein>
    <recommendedName>
        <fullName evidence="1">Transcription regulator Rua1 C-terminal domain-containing protein</fullName>
    </recommendedName>
</protein>
<dbReference type="Pfam" id="PF14616">
    <property type="entry name" value="Rua1_C"/>
    <property type="match status" value="1"/>
</dbReference>
<proteinExistence type="predicted"/>
<keyword evidence="3" id="KW-1185">Reference proteome</keyword>
<evidence type="ECO:0000313" key="3">
    <source>
        <dbReference type="Proteomes" id="UP000054538"/>
    </source>
</evidence>
<dbReference type="PANTHER" id="PTHR28125:SF2">
    <property type="entry name" value="MEIOTIC EXPRESSION UP-REGULATED PROTEIN 26"/>
    <property type="match status" value="1"/>
</dbReference>